<accession>A0A2H3JYD9</accession>
<name>A0A2H3JYD9_WOLCO</name>
<gene>
    <name evidence="1" type="ORF">WOLCODRAFT_17317</name>
</gene>
<proteinExistence type="predicted"/>
<reference evidence="1 2" key="1">
    <citation type="journal article" date="2012" name="Science">
        <title>The Paleozoic origin of enzymatic lignin decomposition reconstructed from 31 fungal genomes.</title>
        <authorList>
            <person name="Floudas D."/>
            <person name="Binder M."/>
            <person name="Riley R."/>
            <person name="Barry K."/>
            <person name="Blanchette R.A."/>
            <person name="Henrissat B."/>
            <person name="Martinez A.T."/>
            <person name="Otillar R."/>
            <person name="Spatafora J.W."/>
            <person name="Yadav J.S."/>
            <person name="Aerts A."/>
            <person name="Benoit I."/>
            <person name="Boyd A."/>
            <person name="Carlson A."/>
            <person name="Copeland A."/>
            <person name="Coutinho P.M."/>
            <person name="de Vries R.P."/>
            <person name="Ferreira P."/>
            <person name="Findley K."/>
            <person name="Foster B."/>
            <person name="Gaskell J."/>
            <person name="Glotzer D."/>
            <person name="Gorecki P."/>
            <person name="Heitman J."/>
            <person name="Hesse C."/>
            <person name="Hori C."/>
            <person name="Igarashi K."/>
            <person name="Jurgens J.A."/>
            <person name="Kallen N."/>
            <person name="Kersten P."/>
            <person name="Kohler A."/>
            <person name="Kuees U."/>
            <person name="Kumar T.K.A."/>
            <person name="Kuo A."/>
            <person name="LaButti K."/>
            <person name="Larrondo L.F."/>
            <person name="Lindquist E."/>
            <person name="Ling A."/>
            <person name="Lombard V."/>
            <person name="Lucas S."/>
            <person name="Lundell T."/>
            <person name="Martin R."/>
            <person name="McLaughlin D.J."/>
            <person name="Morgenstern I."/>
            <person name="Morin E."/>
            <person name="Murat C."/>
            <person name="Nagy L.G."/>
            <person name="Nolan M."/>
            <person name="Ohm R.A."/>
            <person name="Patyshakuliyeva A."/>
            <person name="Rokas A."/>
            <person name="Ruiz-Duenas F.J."/>
            <person name="Sabat G."/>
            <person name="Salamov A."/>
            <person name="Samejima M."/>
            <person name="Schmutz J."/>
            <person name="Slot J.C."/>
            <person name="St John F."/>
            <person name="Stenlid J."/>
            <person name="Sun H."/>
            <person name="Sun S."/>
            <person name="Syed K."/>
            <person name="Tsang A."/>
            <person name="Wiebenga A."/>
            <person name="Young D."/>
            <person name="Pisabarro A."/>
            <person name="Eastwood D.C."/>
            <person name="Martin F."/>
            <person name="Cullen D."/>
            <person name="Grigoriev I.V."/>
            <person name="Hibbett D.S."/>
        </authorList>
    </citation>
    <scope>NUCLEOTIDE SEQUENCE [LARGE SCALE GENOMIC DNA]</scope>
    <source>
        <strain evidence="1 2">MD-104</strain>
    </source>
</reference>
<sequence length="118" mass="12742">MTSLQTFTKPGKSSSNGITRVINLKALSPAPSVPSIASNVHALALVTLAFHRDYLNSDIQPNLQGMDPQASTFNIDCGGLLARLVHPERSPRPLYSVKRDELLYPPLPLNVKHGTAQG</sequence>
<evidence type="ECO:0000313" key="2">
    <source>
        <dbReference type="Proteomes" id="UP000218811"/>
    </source>
</evidence>
<dbReference type="AlphaFoldDB" id="A0A2H3JYD9"/>
<keyword evidence="2" id="KW-1185">Reference proteome</keyword>
<evidence type="ECO:0000313" key="1">
    <source>
        <dbReference type="EMBL" id="PCH41754.1"/>
    </source>
</evidence>
<dbReference type="EMBL" id="KB468113">
    <property type="protein sequence ID" value="PCH41754.1"/>
    <property type="molecule type" value="Genomic_DNA"/>
</dbReference>
<dbReference type="Proteomes" id="UP000218811">
    <property type="component" value="Unassembled WGS sequence"/>
</dbReference>
<protein>
    <submittedName>
        <fullName evidence="1">Uncharacterized protein</fullName>
    </submittedName>
</protein>
<organism evidence="1 2">
    <name type="scientific">Wolfiporia cocos (strain MD-104)</name>
    <name type="common">Brown rot fungus</name>
    <dbReference type="NCBI Taxonomy" id="742152"/>
    <lineage>
        <taxon>Eukaryota</taxon>
        <taxon>Fungi</taxon>
        <taxon>Dikarya</taxon>
        <taxon>Basidiomycota</taxon>
        <taxon>Agaricomycotina</taxon>
        <taxon>Agaricomycetes</taxon>
        <taxon>Polyporales</taxon>
        <taxon>Phaeolaceae</taxon>
        <taxon>Wolfiporia</taxon>
    </lineage>
</organism>